<evidence type="ECO:0000313" key="3">
    <source>
        <dbReference type="Proteomes" id="UP001151760"/>
    </source>
</evidence>
<name>A0ABQ4X158_9ASTR</name>
<organism evidence="2 3">
    <name type="scientific">Tanacetum coccineum</name>
    <dbReference type="NCBI Taxonomy" id="301880"/>
    <lineage>
        <taxon>Eukaryota</taxon>
        <taxon>Viridiplantae</taxon>
        <taxon>Streptophyta</taxon>
        <taxon>Embryophyta</taxon>
        <taxon>Tracheophyta</taxon>
        <taxon>Spermatophyta</taxon>
        <taxon>Magnoliopsida</taxon>
        <taxon>eudicotyledons</taxon>
        <taxon>Gunneridae</taxon>
        <taxon>Pentapetalae</taxon>
        <taxon>asterids</taxon>
        <taxon>campanulids</taxon>
        <taxon>Asterales</taxon>
        <taxon>Asteraceae</taxon>
        <taxon>Asteroideae</taxon>
        <taxon>Anthemideae</taxon>
        <taxon>Anthemidinae</taxon>
        <taxon>Tanacetum</taxon>
    </lineage>
</organism>
<reference evidence="2" key="2">
    <citation type="submission" date="2022-01" db="EMBL/GenBank/DDBJ databases">
        <authorList>
            <person name="Yamashiro T."/>
            <person name="Shiraishi A."/>
            <person name="Satake H."/>
            <person name="Nakayama K."/>
        </authorList>
    </citation>
    <scope>NUCLEOTIDE SEQUENCE</scope>
</reference>
<feature type="compositionally biased region" description="Basic and acidic residues" evidence="1">
    <location>
        <begin position="414"/>
        <end position="425"/>
    </location>
</feature>
<sequence length="425" mass="49435">MAQPQRPADVHQDELCPPNKRYALMDANKKIDLDNPLNLNESKIMATVIQNHPLGFSVAASSSEGLHYALKNPSTQIPYPRFTKIIIGYYMTVFLEISRRARNNYHNLEDNAMVKNIFNSWRHKDDVGMKISSWMIMDEMKLTDQYRMTPSTPRLLNLETDEGESSALQKSIVILKEHLIAKEIEKLVEETENVEKFNVNSFTLRQDDTQTIPGTRLELGSDKESPEVEITTEVQPININEEEEESAKDDYELKQNYVFEHLKTRLMPRKKFHALAQHLQEVMEESLPKMVDERVKELTKKQVPLYVTEGLIMEREKSQMDVAKMIADAIQLIHQSRIICQLHHDDIPIWLALKYKFKRLHVATTLCRPSAVRPRDQDDPYDDAHPEGENSAKRYQIFTKGQKRSQNGQNQARNWKEHEKLKSKT</sequence>
<proteinExistence type="predicted"/>
<feature type="compositionally biased region" description="Basic and acidic residues" evidence="1">
    <location>
        <begin position="373"/>
        <end position="392"/>
    </location>
</feature>
<dbReference type="Proteomes" id="UP001151760">
    <property type="component" value="Unassembled WGS sequence"/>
</dbReference>
<accession>A0ABQ4X158</accession>
<evidence type="ECO:0000313" key="2">
    <source>
        <dbReference type="EMBL" id="GJS58645.1"/>
    </source>
</evidence>
<keyword evidence="3" id="KW-1185">Reference proteome</keyword>
<comment type="caution">
    <text evidence="2">The sequence shown here is derived from an EMBL/GenBank/DDBJ whole genome shotgun (WGS) entry which is preliminary data.</text>
</comment>
<feature type="region of interest" description="Disordered" evidence="1">
    <location>
        <begin position="371"/>
        <end position="425"/>
    </location>
</feature>
<feature type="compositionally biased region" description="Polar residues" evidence="1">
    <location>
        <begin position="404"/>
        <end position="413"/>
    </location>
</feature>
<reference evidence="2" key="1">
    <citation type="journal article" date="2022" name="Int. J. Mol. Sci.">
        <title>Draft Genome of Tanacetum Coccineum: Genomic Comparison of Closely Related Tanacetum-Family Plants.</title>
        <authorList>
            <person name="Yamashiro T."/>
            <person name="Shiraishi A."/>
            <person name="Nakayama K."/>
            <person name="Satake H."/>
        </authorList>
    </citation>
    <scope>NUCLEOTIDE SEQUENCE</scope>
</reference>
<dbReference type="EMBL" id="BQNB010009094">
    <property type="protein sequence ID" value="GJS58645.1"/>
    <property type="molecule type" value="Genomic_DNA"/>
</dbReference>
<evidence type="ECO:0000256" key="1">
    <source>
        <dbReference type="SAM" id="MobiDB-lite"/>
    </source>
</evidence>
<gene>
    <name evidence="2" type="ORF">Tco_0653429</name>
</gene>
<protein>
    <submittedName>
        <fullName evidence="2">Uncharacterized protein</fullName>
    </submittedName>
</protein>